<feature type="non-terminal residue" evidence="1">
    <location>
        <position position="1"/>
    </location>
</feature>
<reference evidence="1 2" key="1">
    <citation type="journal article" date="2016" name="Environ. Microbiol.">
        <title>Genomic resolution of a cold subsurface aquifer community provides metabolic insights for novel microbes adapted to high CO concentrations.</title>
        <authorList>
            <person name="Probst A.J."/>
            <person name="Castelle C.J."/>
            <person name="Singh A."/>
            <person name="Brown C.T."/>
            <person name="Anantharaman K."/>
            <person name="Sharon I."/>
            <person name="Hug L.A."/>
            <person name="Burstein D."/>
            <person name="Emerson J.B."/>
            <person name="Thomas B.C."/>
            <person name="Banfield J.F."/>
        </authorList>
    </citation>
    <scope>NUCLEOTIDE SEQUENCE [LARGE SCALE GENOMIC DNA]</scope>
    <source>
        <strain evidence="1">CG1_02_31_12</strain>
    </source>
</reference>
<evidence type="ECO:0000313" key="1">
    <source>
        <dbReference type="EMBL" id="OIO29090.1"/>
    </source>
</evidence>
<gene>
    <name evidence="1" type="ORF">AUJ22_02080</name>
</gene>
<dbReference type="Proteomes" id="UP000185769">
    <property type="component" value="Unassembled WGS sequence"/>
</dbReference>
<evidence type="ECO:0000313" key="2">
    <source>
        <dbReference type="Proteomes" id="UP000185769"/>
    </source>
</evidence>
<accession>A0A1J4UW32</accession>
<proteinExistence type="predicted"/>
<sequence>KSYTKEEYEDKIKSYKLDTYSGVEAFKKEFLDFIKNKPRKFAECSNIVNSTGNYMTNVKNNRYCFHAYDAENNAYCEHVWRGAKDCMDCSTAGRSVELIYNTINVGLQSSNVICSSYCWGSQFMEYCLNCPNSNNCFGCTGLKKNSYCILNKQYSKEDYKKLRSKIITKMKQDGNYGDFFPSNMSSFGYNESSAIEEFPLSKEEALVQGFKWENRERGTYGKETIDWNKFSDSIKDLPNDFDINKEIFICLECKKNYRIITNELSFYRRMNIPLPRNCPECRHTKRLKNRGPNKLWHRKCMKEGCNNEFETSYSPDRPEIIYCEKCYQQEVY</sequence>
<protein>
    <recommendedName>
        <fullName evidence="3">Zinc-binding domain-containing protein</fullName>
    </recommendedName>
</protein>
<name>A0A1J4UW32_9BACT</name>
<comment type="caution">
    <text evidence="1">The sequence shown here is derived from an EMBL/GenBank/DDBJ whole genome shotgun (WGS) entry which is preliminary data.</text>
</comment>
<organism evidence="1 2">
    <name type="scientific">Candidatus Nomurabacteria bacterium CG1_02_31_12</name>
    <dbReference type="NCBI Taxonomy" id="1805280"/>
    <lineage>
        <taxon>Bacteria</taxon>
        <taxon>Candidatus Nomuraibacteriota</taxon>
    </lineage>
</organism>
<dbReference type="EMBL" id="MNVM01000035">
    <property type="protein sequence ID" value="OIO29090.1"/>
    <property type="molecule type" value="Genomic_DNA"/>
</dbReference>
<evidence type="ECO:0008006" key="3">
    <source>
        <dbReference type="Google" id="ProtNLM"/>
    </source>
</evidence>
<dbReference type="AlphaFoldDB" id="A0A1J4UW32"/>